<keyword evidence="2 5" id="KW-0853">WD repeat</keyword>
<dbReference type="Pfam" id="PF12341">
    <property type="entry name" value="Mcl1_mid"/>
    <property type="match status" value="1"/>
</dbReference>
<dbReference type="GO" id="GO:0003682">
    <property type="term" value="F:chromatin binding"/>
    <property type="evidence" value="ECO:0007669"/>
    <property type="project" value="TreeGrafter"/>
</dbReference>
<reference evidence="10 11" key="1">
    <citation type="journal article" date="2020" name="Nat. Food">
        <title>A phased Vanilla planifolia genome enables genetic improvement of flavour and production.</title>
        <authorList>
            <person name="Hasing T."/>
            <person name="Tang H."/>
            <person name="Brym M."/>
            <person name="Khazi F."/>
            <person name="Huang T."/>
            <person name="Chambers A.H."/>
        </authorList>
    </citation>
    <scope>NUCLEOTIDE SEQUENCE [LARGE SCALE GENOMIC DNA]</scope>
    <source>
        <tissue evidence="10">Leaf</tissue>
    </source>
</reference>
<evidence type="ECO:0000259" key="9">
    <source>
        <dbReference type="Pfam" id="PF24817"/>
    </source>
</evidence>
<dbReference type="GO" id="GO:0006281">
    <property type="term" value="P:DNA repair"/>
    <property type="evidence" value="ECO:0007669"/>
    <property type="project" value="TreeGrafter"/>
</dbReference>
<feature type="repeat" description="WD" evidence="5">
    <location>
        <begin position="233"/>
        <end position="274"/>
    </location>
</feature>
<keyword evidence="4" id="KW-0539">Nucleus</keyword>
<feature type="compositionally biased region" description="Basic and acidic residues" evidence="6">
    <location>
        <begin position="389"/>
        <end position="401"/>
    </location>
</feature>
<dbReference type="PROSITE" id="PS00678">
    <property type="entry name" value="WD_REPEATS_1"/>
    <property type="match status" value="1"/>
</dbReference>
<dbReference type="PROSITE" id="PS50294">
    <property type="entry name" value="WD_REPEATS_REGION"/>
    <property type="match status" value="3"/>
</dbReference>
<dbReference type="Gene3D" id="2.130.10.10">
    <property type="entry name" value="YVTN repeat-like/Quinoprotein amine dehydrogenase"/>
    <property type="match status" value="2"/>
</dbReference>
<evidence type="ECO:0000313" key="11">
    <source>
        <dbReference type="Proteomes" id="UP000639772"/>
    </source>
</evidence>
<evidence type="ECO:0000256" key="6">
    <source>
        <dbReference type="SAM" id="MobiDB-lite"/>
    </source>
</evidence>
<dbReference type="OrthoDB" id="427368at2759"/>
<feature type="compositionally biased region" description="Polar residues" evidence="6">
    <location>
        <begin position="950"/>
        <end position="963"/>
    </location>
</feature>
<dbReference type="InterPro" id="IPR019775">
    <property type="entry name" value="WD40_repeat_CS"/>
</dbReference>
<feature type="region of interest" description="Disordered" evidence="6">
    <location>
        <begin position="310"/>
        <end position="411"/>
    </location>
</feature>
<evidence type="ECO:0000256" key="4">
    <source>
        <dbReference type="ARBA" id="ARBA00023242"/>
    </source>
</evidence>
<feature type="domain" description="WDHD1/CFT4 helical bundle" evidence="8">
    <location>
        <begin position="718"/>
        <end position="821"/>
    </location>
</feature>
<dbReference type="InterPro" id="IPR015943">
    <property type="entry name" value="WD40/YVTN_repeat-like_dom_sf"/>
</dbReference>
<feature type="region of interest" description="Disordered" evidence="6">
    <location>
        <begin position="897"/>
        <end position="981"/>
    </location>
</feature>
<feature type="compositionally biased region" description="Polar residues" evidence="6">
    <location>
        <begin position="317"/>
        <end position="328"/>
    </location>
</feature>
<accession>A0A835UNH3</accession>
<evidence type="ECO:0000259" key="7">
    <source>
        <dbReference type="Pfam" id="PF12341"/>
    </source>
</evidence>
<feature type="compositionally biased region" description="Basic and acidic residues" evidence="6">
    <location>
        <begin position="332"/>
        <end position="341"/>
    </location>
</feature>
<feature type="compositionally biased region" description="Basic and acidic residues" evidence="6">
    <location>
        <begin position="913"/>
        <end position="928"/>
    </location>
</feature>
<dbReference type="PANTHER" id="PTHR19932:SF10">
    <property type="entry name" value="WD REPEAT AND HMG-BOX DNA-BINDING PROTEIN 1"/>
    <property type="match status" value="1"/>
</dbReference>
<dbReference type="SUPFAM" id="SSF50978">
    <property type="entry name" value="WD40 repeat-like"/>
    <property type="match status" value="1"/>
</dbReference>
<dbReference type="InterPro" id="IPR022100">
    <property type="entry name" value="WDHD1/CFT4_beta-prop_2nd"/>
</dbReference>
<evidence type="ECO:0000313" key="10">
    <source>
        <dbReference type="EMBL" id="KAG0465881.1"/>
    </source>
</evidence>
<feature type="domain" description="WDHD1/CFT4 second beta-propeller" evidence="7">
    <location>
        <begin position="425"/>
        <end position="709"/>
    </location>
</feature>
<dbReference type="SMART" id="SM00320">
    <property type="entry name" value="WD40"/>
    <property type="match status" value="6"/>
</dbReference>
<feature type="domain" description="WDHD1 first WD40" evidence="9">
    <location>
        <begin position="22"/>
        <end position="304"/>
    </location>
</feature>
<evidence type="ECO:0000259" key="8">
    <source>
        <dbReference type="Pfam" id="PF20946"/>
    </source>
</evidence>
<evidence type="ECO:0008006" key="12">
    <source>
        <dbReference type="Google" id="ProtNLM"/>
    </source>
</evidence>
<dbReference type="EMBL" id="JADCNM010000010">
    <property type="protein sequence ID" value="KAG0465881.1"/>
    <property type="molecule type" value="Genomic_DNA"/>
</dbReference>
<protein>
    <recommendedName>
        <fullName evidence="12">WD repeat and HMG-box DNA-binding protein 1</fullName>
    </recommendedName>
</protein>
<evidence type="ECO:0000256" key="1">
    <source>
        <dbReference type="ARBA" id="ARBA00004123"/>
    </source>
</evidence>
<gene>
    <name evidence="10" type="ORF">HPP92_020045</name>
</gene>
<dbReference type="PANTHER" id="PTHR19932">
    <property type="entry name" value="WD REPEAT AND HMG-BOX DNA BINDING PROTEIN"/>
    <property type="match status" value="1"/>
</dbReference>
<comment type="caution">
    <text evidence="10">The sequence shown here is derived from an EMBL/GenBank/DDBJ whole genome shotgun (WGS) entry which is preliminary data.</text>
</comment>
<dbReference type="Proteomes" id="UP000639772">
    <property type="component" value="Chromosome 10"/>
</dbReference>
<evidence type="ECO:0000256" key="2">
    <source>
        <dbReference type="ARBA" id="ARBA00022574"/>
    </source>
</evidence>
<keyword evidence="3" id="KW-0677">Repeat</keyword>
<dbReference type="Pfam" id="PF24817">
    <property type="entry name" value="WD40_WDHD1_1st"/>
    <property type="match status" value="1"/>
</dbReference>
<organism evidence="10 11">
    <name type="scientific">Vanilla planifolia</name>
    <name type="common">Vanilla</name>
    <dbReference type="NCBI Taxonomy" id="51239"/>
    <lineage>
        <taxon>Eukaryota</taxon>
        <taxon>Viridiplantae</taxon>
        <taxon>Streptophyta</taxon>
        <taxon>Embryophyta</taxon>
        <taxon>Tracheophyta</taxon>
        <taxon>Spermatophyta</taxon>
        <taxon>Magnoliopsida</taxon>
        <taxon>Liliopsida</taxon>
        <taxon>Asparagales</taxon>
        <taxon>Orchidaceae</taxon>
        <taxon>Vanilloideae</taxon>
        <taxon>Vanilleae</taxon>
        <taxon>Vanilla</taxon>
    </lineage>
</organism>
<dbReference type="InterPro" id="IPR048591">
    <property type="entry name" value="WDHD1/CFT4_hel"/>
</dbReference>
<dbReference type="AlphaFoldDB" id="A0A835UNH3"/>
<feature type="repeat" description="WD" evidence="5">
    <location>
        <begin position="57"/>
        <end position="98"/>
    </location>
</feature>
<dbReference type="InterPro" id="IPR001680">
    <property type="entry name" value="WD40_rpt"/>
</dbReference>
<sequence length="981" mass="107351">MRGRTMKLREGHRGNGSPSVCSILWDHNGGLLITASAADSSILIHDSGQLAKPIKVLKHHKDGVNAIALSPKADSLASGSVDHSVKLFTFPDGKFQSNVTRFTLPIRALAFNKSGSLLAAAGDDDGIKLIATVDSSISRVLKGHKGSITGLDFDPMNEFLASVDEFGTLIYWELSSGSQVHNLKSVAPNCDSDASVLNCLSWSPDGETLAVPGLKNDVVMYDRDTAEKLFTIKGVHEQPVCFLSWSPNGKYIATSGLDNQVLIWDVDQRQDIERQKFDERISSLSWKPIANALAVIDIMGKFGTWDEPVPSCMRSPTDGSPNLQSRSVNGHRLFDSDDEKPSYSGSLDEIMEESHGESIPHSRKRLKKQSLVDKSDEESDGEDGLLRQIESRMRRNGKSKEPVGLGGGSEEFDSSIRISTSKLQEAFQPGSTPVQAGKRRFLCYNLLGSITTMENEGYCHIEIDFHDTGRGPRVPSMTDYFGFTMAALNENGSVFANPCKGEKNMSTLMYRPFGSWANNSEWSMRFEAEEVKAVALGTGWVAAVTNLDFLRIFTEGGLQRDILSLDGPVVTAAGYRETLAVVSHASDCLPSGEQVLQVKVFNISDRTQPIGCRVPVSPGSYLTWFGFSEEGQLCTYDSKGVLRLLTSQYGGCWLPIFSANKATKSGDENYWVVGLSGNKLFCVECKPPISYPLVMPKPVLILFDLKFPLASSDLGAEDLENEFIMRNLCLTQIQEKIEKNAAVGIDTTALDDEAFDMEAAIDRCILRLIASCCNGDKLVRATEFVRLLSMEKSIKGAIKLVSTLKLPILAERFNDILEERVLNEPKGRIPTPCTVPHNGKNLGGLLSSKVPVKETKKALSSSNQDTTEENVKNKRGTEACRNFGKGTKLEVVDEVKSQLQARSSPKTSNTKQDVTEPKAKRPRGKEDNGNLLDGAISSCNPSEGDKQKQSQRPSNPFAKSSNKVGKPSSILDSIKKMKSEK</sequence>
<name>A0A835UNH3_VANPL</name>
<dbReference type="InterPro" id="IPR057646">
    <property type="entry name" value="WD40_WDHD1_1st"/>
</dbReference>
<evidence type="ECO:0000256" key="3">
    <source>
        <dbReference type="ARBA" id="ARBA00022737"/>
    </source>
</evidence>
<dbReference type="Pfam" id="PF20946">
    <property type="entry name" value="Ctf4_C"/>
    <property type="match status" value="1"/>
</dbReference>
<dbReference type="GO" id="GO:0043596">
    <property type="term" value="C:nuclear replication fork"/>
    <property type="evidence" value="ECO:0007669"/>
    <property type="project" value="TreeGrafter"/>
</dbReference>
<evidence type="ECO:0000256" key="5">
    <source>
        <dbReference type="PROSITE-ProRule" id="PRU00221"/>
    </source>
</evidence>
<dbReference type="GO" id="GO:0000278">
    <property type="term" value="P:mitotic cell cycle"/>
    <property type="evidence" value="ECO:0007669"/>
    <property type="project" value="TreeGrafter"/>
</dbReference>
<proteinExistence type="predicted"/>
<dbReference type="PROSITE" id="PS50082">
    <property type="entry name" value="WD_REPEATS_2"/>
    <property type="match status" value="3"/>
</dbReference>
<dbReference type="CDD" id="cd00200">
    <property type="entry name" value="WD40"/>
    <property type="match status" value="1"/>
</dbReference>
<dbReference type="InterPro" id="IPR036322">
    <property type="entry name" value="WD40_repeat_dom_sf"/>
</dbReference>
<feature type="repeat" description="WD" evidence="5">
    <location>
        <begin position="141"/>
        <end position="182"/>
    </location>
</feature>
<feature type="compositionally biased region" description="Polar residues" evidence="6">
    <location>
        <begin position="897"/>
        <end position="912"/>
    </location>
</feature>
<dbReference type="GO" id="GO:0006261">
    <property type="term" value="P:DNA-templated DNA replication"/>
    <property type="evidence" value="ECO:0007669"/>
    <property type="project" value="TreeGrafter"/>
</dbReference>
<comment type="subcellular location">
    <subcellularLocation>
        <location evidence="1">Nucleus</location>
    </subcellularLocation>
</comment>
<feature type="compositionally biased region" description="Basic and acidic residues" evidence="6">
    <location>
        <begin position="869"/>
        <end position="878"/>
    </location>
</feature>
<feature type="region of interest" description="Disordered" evidence="6">
    <location>
        <begin position="857"/>
        <end position="879"/>
    </location>
</feature>